<sequence length="139" mass="16362">MEEIKGLIKNKTFEKLYKNSSRSSGAWILTFSVVATAIYSLQRLGVSLPIWINNYVNDFLCMPIVLFVCQFGIRKIKRNNNIRLSLPIMLSLSLYYAIYFEYFLPKVSLRYTADPIDVLLYFIGALFFYVIEKRSIYRR</sequence>
<dbReference type="EMBL" id="FQYX01000012">
    <property type="protein sequence ID" value="SHJ14215.1"/>
    <property type="molecule type" value="Genomic_DNA"/>
</dbReference>
<feature type="transmembrane region" description="Helical" evidence="1">
    <location>
        <begin position="25"/>
        <end position="42"/>
    </location>
</feature>
<organism evidence="2 3">
    <name type="scientific">Arenibacter nanhaiticus</name>
    <dbReference type="NCBI Taxonomy" id="558155"/>
    <lineage>
        <taxon>Bacteria</taxon>
        <taxon>Pseudomonadati</taxon>
        <taxon>Bacteroidota</taxon>
        <taxon>Flavobacteriia</taxon>
        <taxon>Flavobacteriales</taxon>
        <taxon>Flavobacteriaceae</taxon>
        <taxon>Arenibacter</taxon>
    </lineage>
</organism>
<reference evidence="2 3" key="1">
    <citation type="submission" date="2016-11" db="EMBL/GenBank/DDBJ databases">
        <authorList>
            <person name="Jaros S."/>
            <person name="Januszkiewicz K."/>
            <person name="Wedrychowicz H."/>
        </authorList>
    </citation>
    <scope>NUCLEOTIDE SEQUENCE [LARGE SCALE GENOMIC DNA]</scope>
    <source>
        <strain evidence="2 3">CGMCC 1.8863</strain>
    </source>
</reference>
<dbReference type="RefSeq" id="WP_245795538.1">
    <property type="nucleotide sequence ID" value="NZ_FQYX01000012.1"/>
</dbReference>
<proteinExistence type="predicted"/>
<evidence type="ECO:0000313" key="2">
    <source>
        <dbReference type="EMBL" id="SHJ14215.1"/>
    </source>
</evidence>
<feature type="transmembrane region" description="Helical" evidence="1">
    <location>
        <begin position="54"/>
        <end position="73"/>
    </location>
</feature>
<accession>A0A1M6GWG6</accession>
<keyword evidence="1" id="KW-0812">Transmembrane</keyword>
<evidence type="ECO:0000313" key="3">
    <source>
        <dbReference type="Proteomes" id="UP000184231"/>
    </source>
</evidence>
<evidence type="ECO:0008006" key="4">
    <source>
        <dbReference type="Google" id="ProtNLM"/>
    </source>
</evidence>
<keyword evidence="1" id="KW-0472">Membrane</keyword>
<feature type="transmembrane region" description="Helical" evidence="1">
    <location>
        <begin position="85"/>
        <end position="105"/>
    </location>
</feature>
<feature type="transmembrane region" description="Helical" evidence="1">
    <location>
        <begin position="111"/>
        <end position="131"/>
    </location>
</feature>
<keyword evidence="1" id="KW-1133">Transmembrane helix</keyword>
<keyword evidence="3" id="KW-1185">Reference proteome</keyword>
<dbReference type="STRING" id="558155.SAMN04487911_11226"/>
<dbReference type="AlphaFoldDB" id="A0A1M6GWG6"/>
<evidence type="ECO:0000256" key="1">
    <source>
        <dbReference type="SAM" id="Phobius"/>
    </source>
</evidence>
<dbReference type="Proteomes" id="UP000184231">
    <property type="component" value="Unassembled WGS sequence"/>
</dbReference>
<gene>
    <name evidence="2" type="ORF">SAMN04487911_11226</name>
</gene>
<protein>
    <recommendedName>
        <fullName evidence="4">Magnesium citrate secondary transporter</fullName>
    </recommendedName>
</protein>
<name>A0A1M6GWG6_9FLAO</name>